<gene>
    <name evidence="6" type="ORF">BIW53_10760</name>
</gene>
<protein>
    <submittedName>
        <fullName evidence="6">ABC transporter ATP-binding protein</fullName>
    </submittedName>
</protein>
<comment type="caution">
    <text evidence="6">The sequence shown here is derived from an EMBL/GenBank/DDBJ whole genome shotgun (WGS) entry which is preliminary data.</text>
</comment>
<accession>A0A1S1N704</accession>
<comment type="similarity">
    <text evidence="4">Belongs to the ABC transporter superfamily. Macrolide exporter (TC 3.A.1.122) family.</text>
</comment>
<dbReference type="GO" id="GO:1902495">
    <property type="term" value="C:transmembrane transporter complex"/>
    <property type="evidence" value="ECO:0007669"/>
    <property type="project" value="UniProtKB-ARBA"/>
</dbReference>
<dbReference type="EMBL" id="MNAN01000031">
    <property type="protein sequence ID" value="OHU95198.1"/>
    <property type="molecule type" value="Genomic_DNA"/>
</dbReference>
<dbReference type="SUPFAM" id="SSF52540">
    <property type="entry name" value="P-loop containing nucleoside triphosphate hydrolases"/>
    <property type="match status" value="1"/>
</dbReference>
<reference evidence="6 7" key="1">
    <citation type="submission" date="2016-10" db="EMBL/GenBank/DDBJ databases">
        <title>Pseudoalteromonas amylolytica sp. nov., isolated from the surface seawater.</title>
        <authorList>
            <person name="Wu Y.-H."/>
            <person name="Cheng H."/>
            <person name="Jin X.-B."/>
            <person name="Wang C.-S."/>
            <person name="Xu X.-W."/>
        </authorList>
    </citation>
    <scope>NUCLEOTIDE SEQUENCE [LARGE SCALE GENOMIC DNA]</scope>
    <source>
        <strain evidence="6 7">JCM 12483</strain>
    </source>
</reference>
<keyword evidence="7" id="KW-1185">Reference proteome</keyword>
<evidence type="ECO:0000256" key="1">
    <source>
        <dbReference type="ARBA" id="ARBA00022448"/>
    </source>
</evidence>
<dbReference type="PROSITE" id="PS50893">
    <property type="entry name" value="ABC_TRANSPORTER_2"/>
    <property type="match status" value="1"/>
</dbReference>
<evidence type="ECO:0000259" key="5">
    <source>
        <dbReference type="PROSITE" id="PS50893"/>
    </source>
</evidence>
<dbReference type="InterPro" id="IPR027417">
    <property type="entry name" value="P-loop_NTPase"/>
</dbReference>
<keyword evidence="2" id="KW-0547">Nucleotide-binding</keyword>
<dbReference type="InterPro" id="IPR003439">
    <property type="entry name" value="ABC_transporter-like_ATP-bd"/>
</dbReference>
<keyword evidence="3 6" id="KW-0067">ATP-binding</keyword>
<name>A0A1S1N704_9GAMM</name>
<dbReference type="SMART" id="SM00382">
    <property type="entry name" value="AAA"/>
    <property type="match status" value="1"/>
</dbReference>
<evidence type="ECO:0000256" key="2">
    <source>
        <dbReference type="ARBA" id="ARBA00022741"/>
    </source>
</evidence>
<dbReference type="InterPro" id="IPR017911">
    <property type="entry name" value="MacB-like_ATP-bd"/>
</dbReference>
<dbReference type="FunFam" id="3.40.50.300:FF:000032">
    <property type="entry name" value="Export ABC transporter ATP-binding protein"/>
    <property type="match status" value="1"/>
</dbReference>
<dbReference type="RefSeq" id="WP_070991882.1">
    <property type="nucleotide sequence ID" value="NZ_CBCSHD010000002.1"/>
</dbReference>
<sequence length="222" mass="24164">MLKINGLSKYFQSGEVLTKAIDGISMSVGSGEFVAITGASGAGKSTLLNVLGLLENFNEGSYEINGTEVSKMGDRQKAQVRNENIGFIFQSFNLLPYLSVYENIELPLKIRGINKSERKKSVEQLLEKFGLANRAKHLPSQLSGGQQQRVSIARALSCAPKLILADEPTGNLNSEMANEVFSMFEEINREGTTILVVTHDEGLASRAHKTIQIGDGKVMQVS</sequence>
<feature type="domain" description="ABC transporter" evidence="5">
    <location>
        <begin position="2"/>
        <end position="221"/>
    </location>
</feature>
<evidence type="ECO:0000313" key="7">
    <source>
        <dbReference type="Proteomes" id="UP000180253"/>
    </source>
</evidence>
<dbReference type="CDD" id="cd03255">
    <property type="entry name" value="ABC_MJ0796_LolCDE_FtsE"/>
    <property type="match status" value="1"/>
</dbReference>
<dbReference type="PROSITE" id="PS00211">
    <property type="entry name" value="ABC_TRANSPORTER_1"/>
    <property type="match status" value="1"/>
</dbReference>
<dbReference type="STRING" id="327939.BIW53_10760"/>
<evidence type="ECO:0000256" key="4">
    <source>
        <dbReference type="ARBA" id="ARBA00038388"/>
    </source>
</evidence>
<dbReference type="InterPro" id="IPR017871">
    <property type="entry name" value="ABC_transporter-like_CS"/>
</dbReference>
<dbReference type="GO" id="GO:0005524">
    <property type="term" value="F:ATP binding"/>
    <property type="evidence" value="ECO:0007669"/>
    <property type="project" value="UniProtKB-KW"/>
</dbReference>
<proteinExistence type="inferred from homology"/>
<dbReference type="Gene3D" id="3.40.50.300">
    <property type="entry name" value="P-loop containing nucleotide triphosphate hydrolases"/>
    <property type="match status" value="1"/>
</dbReference>
<dbReference type="Proteomes" id="UP000180253">
    <property type="component" value="Unassembled WGS sequence"/>
</dbReference>
<dbReference type="InterPro" id="IPR003593">
    <property type="entry name" value="AAA+_ATPase"/>
</dbReference>
<dbReference type="OrthoDB" id="9784450at2"/>
<evidence type="ECO:0000313" key="6">
    <source>
        <dbReference type="EMBL" id="OHU95198.1"/>
    </source>
</evidence>
<organism evidence="6 7">
    <name type="scientific">Pseudoalteromonas byunsanensis</name>
    <dbReference type="NCBI Taxonomy" id="327939"/>
    <lineage>
        <taxon>Bacteria</taxon>
        <taxon>Pseudomonadati</taxon>
        <taxon>Pseudomonadota</taxon>
        <taxon>Gammaproteobacteria</taxon>
        <taxon>Alteromonadales</taxon>
        <taxon>Pseudoalteromonadaceae</taxon>
        <taxon>Pseudoalteromonas</taxon>
    </lineage>
</organism>
<dbReference type="PANTHER" id="PTHR42798:SF2">
    <property type="entry name" value="ABC TRANSPORTER ATP-BINDING PROTEIN MG467-RELATED"/>
    <property type="match status" value="1"/>
</dbReference>
<dbReference type="GO" id="GO:0022857">
    <property type="term" value="F:transmembrane transporter activity"/>
    <property type="evidence" value="ECO:0007669"/>
    <property type="project" value="UniProtKB-ARBA"/>
</dbReference>
<dbReference type="AlphaFoldDB" id="A0A1S1N704"/>
<dbReference type="GO" id="GO:0016887">
    <property type="term" value="F:ATP hydrolysis activity"/>
    <property type="evidence" value="ECO:0007669"/>
    <property type="project" value="InterPro"/>
</dbReference>
<evidence type="ECO:0000256" key="3">
    <source>
        <dbReference type="ARBA" id="ARBA00022840"/>
    </source>
</evidence>
<dbReference type="PANTHER" id="PTHR42798">
    <property type="entry name" value="LIPOPROTEIN-RELEASING SYSTEM ATP-BINDING PROTEIN LOLD"/>
    <property type="match status" value="1"/>
</dbReference>
<keyword evidence="1" id="KW-0813">Transport</keyword>
<dbReference type="Pfam" id="PF00005">
    <property type="entry name" value="ABC_tran"/>
    <property type="match status" value="1"/>
</dbReference>